<dbReference type="OrthoDB" id="1099at2759"/>
<dbReference type="EMBL" id="LHQQ01000394">
    <property type="protein sequence ID" value="KOS36756.1"/>
    <property type="molecule type" value="Genomic_DNA"/>
</dbReference>
<dbReference type="InterPro" id="IPR011990">
    <property type="entry name" value="TPR-like_helical_dom_sf"/>
</dbReference>
<keyword evidence="2" id="KW-1185">Reference proteome</keyword>
<evidence type="ECO:0000313" key="1">
    <source>
        <dbReference type="EMBL" id="KOS36756.1"/>
    </source>
</evidence>
<comment type="caution">
    <text evidence="1">The sequence shown here is derived from an EMBL/GenBank/DDBJ whole genome shotgun (WGS) entry which is preliminary data.</text>
</comment>
<dbReference type="Proteomes" id="UP000037696">
    <property type="component" value="Unassembled WGS sequence"/>
</dbReference>
<dbReference type="SUPFAM" id="SSF48452">
    <property type="entry name" value="TPR-like"/>
    <property type="match status" value="1"/>
</dbReference>
<name>A0A0M8NPJ5_9EURO</name>
<sequence length="587" mass="65972">MPGSNFELQCDLTMTEPYFDLGLYQFPVTTSSSDCQTWFDRGYRWTQGFNHEEAARCFMKAIAFDEGCAMAYWGFCYAKGPNYNKAWIRFDAVDLEKTITSVEPFLRKAMELASEVSPPEAALINALKPRFPTRDTFLDKTCPDELSLLDHAYAQAMFAVYDRFSSHLDVAALCVEALMCISPRGLWNLETGQPSGPHTERARVIIERAVKIPGGDNHPALCHLYIHLMEMSPYPEIALPAADRLRLLARDASHLQHMPTHIDIACGDYRRAVDSNHQAMLADDKYFSRADGSALYAMYRAHNVYVKLYSALISGRSQEALLSASRLFEILTPELLAISSPPMADWTESYLGATIHAMVRFGKWQDILEKVSIPENTKLYCSTTAMVYYGRGIALAVLGHVEEAKSEQSKFEAARILVPRTRLNSLPAVEADVLQVASAMLRGEIQYRERDHESSFQSLREATALEDALPYADPPPWMQPTRHALGALLLEQGHLEKAELVYREDLGMGGRLPRRQARLNNVWGLHGLHECLVRGGKREEAKTIRVQRDIALASADINIVASCFCRLSAIREADVMEDMARCRSNCC</sequence>
<dbReference type="STRING" id="229535.A0A0M8NPJ5"/>
<protein>
    <recommendedName>
        <fullName evidence="3">MalT-like TPR region domain-containing protein</fullName>
    </recommendedName>
</protein>
<gene>
    <name evidence="1" type="ORF">ACN38_g12473</name>
</gene>
<evidence type="ECO:0000313" key="2">
    <source>
        <dbReference type="Proteomes" id="UP000037696"/>
    </source>
</evidence>
<evidence type="ECO:0008006" key="3">
    <source>
        <dbReference type="Google" id="ProtNLM"/>
    </source>
</evidence>
<dbReference type="Gene3D" id="1.25.40.10">
    <property type="entry name" value="Tetratricopeptide repeat domain"/>
    <property type="match status" value="1"/>
</dbReference>
<proteinExistence type="predicted"/>
<dbReference type="PANTHER" id="PTHR45588:SF1">
    <property type="entry name" value="WW DOMAIN-CONTAINING PROTEIN"/>
    <property type="match status" value="1"/>
</dbReference>
<organism evidence="1 2">
    <name type="scientific">Penicillium nordicum</name>
    <dbReference type="NCBI Taxonomy" id="229535"/>
    <lineage>
        <taxon>Eukaryota</taxon>
        <taxon>Fungi</taxon>
        <taxon>Dikarya</taxon>
        <taxon>Ascomycota</taxon>
        <taxon>Pezizomycotina</taxon>
        <taxon>Eurotiomycetes</taxon>
        <taxon>Eurotiomycetidae</taxon>
        <taxon>Eurotiales</taxon>
        <taxon>Aspergillaceae</taxon>
        <taxon>Penicillium</taxon>
    </lineage>
</organism>
<dbReference type="PANTHER" id="PTHR45588">
    <property type="entry name" value="TPR DOMAIN-CONTAINING PROTEIN"/>
    <property type="match status" value="1"/>
</dbReference>
<reference evidence="1 2" key="1">
    <citation type="submission" date="2015-08" db="EMBL/GenBank/DDBJ databases">
        <title>Genome sequencing of Penicillium nordicum.</title>
        <authorList>
            <person name="Nguyen H.D."/>
            <person name="Seifert K.A."/>
        </authorList>
    </citation>
    <scope>NUCLEOTIDE SEQUENCE [LARGE SCALE GENOMIC DNA]</scope>
    <source>
        <strain evidence="1 2">DAOMC 185683</strain>
    </source>
</reference>
<accession>A0A0M8NPJ5</accession>
<dbReference type="AlphaFoldDB" id="A0A0M8NPJ5"/>